<dbReference type="SUPFAM" id="SSF50677">
    <property type="entry name" value="ValRS/IleRS/LeuRS editing domain"/>
    <property type="match status" value="1"/>
</dbReference>
<evidence type="ECO:0000256" key="5">
    <source>
        <dbReference type="ARBA" id="ARBA00022917"/>
    </source>
</evidence>
<dbReference type="EMBL" id="MEUX01000002">
    <property type="protein sequence ID" value="OGC48054.1"/>
    <property type="molecule type" value="Genomic_DNA"/>
</dbReference>
<dbReference type="PANTHER" id="PTHR11946:SF93">
    <property type="entry name" value="VALINE--TRNA LIGASE, CHLOROPLASTIC_MITOCHONDRIAL 2"/>
    <property type="match status" value="1"/>
</dbReference>
<dbReference type="Pfam" id="PF00133">
    <property type="entry name" value="tRNA-synt_1"/>
    <property type="match status" value="1"/>
</dbReference>
<keyword evidence="3 8" id="KW-0547">Nucleotide-binding</keyword>
<evidence type="ECO:0000259" key="10">
    <source>
        <dbReference type="Pfam" id="PF00133"/>
    </source>
</evidence>
<gene>
    <name evidence="11" type="ORF">A2713_00385</name>
</gene>
<evidence type="ECO:0000256" key="9">
    <source>
        <dbReference type="SAM" id="MobiDB-lite"/>
    </source>
</evidence>
<keyword evidence="5 8" id="KW-0648">Protein biosynthesis</keyword>
<keyword evidence="4 8" id="KW-0067">ATP-binding</keyword>
<keyword evidence="6 8" id="KW-0030">Aminoacyl-tRNA synthetase</keyword>
<evidence type="ECO:0000256" key="7">
    <source>
        <dbReference type="NCBIfam" id="TIGR00422"/>
    </source>
</evidence>
<dbReference type="EC" id="6.1.1.9" evidence="1 7"/>
<dbReference type="GO" id="GO:0005829">
    <property type="term" value="C:cytosol"/>
    <property type="evidence" value="ECO:0007669"/>
    <property type="project" value="TreeGrafter"/>
</dbReference>
<accession>A0A1F4USW5</accession>
<proteinExistence type="inferred from homology"/>
<evidence type="ECO:0000256" key="8">
    <source>
        <dbReference type="RuleBase" id="RU363035"/>
    </source>
</evidence>
<organism evidence="11 12">
    <name type="scientific">candidate division WWE3 bacterium RIFCSPHIGHO2_01_FULL_35_17</name>
    <dbReference type="NCBI Taxonomy" id="1802614"/>
    <lineage>
        <taxon>Bacteria</taxon>
        <taxon>Katanobacteria</taxon>
    </lineage>
</organism>
<evidence type="ECO:0000256" key="2">
    <source>
        <dbReference type="ARBA" id="ARBA00022598"/>
    </source>
</evidence>
<dbReference type="Gene3D" id="3.40.50.620">
    <property type="entry name" value="HUPs"/>
    <property type="match status" value="2"/>
</dbReference>
<dbReference type="AlphaFoldDB" id="A0A1F4USW5"/>
<dbReference type="InterPro" id="IPR009008">
    <property type="entry name" value="Val/Leu/Ile-tRNA-synth_edit"/>
</dbReference>
<comment type="caution">
    <text evidence="11">The sequence shown here is derived from an EMBL/GenBank/DDBJ whole genome shotgun (WGS) entry which is preliminary data.</text>
</comment>
<evidence type="ECO:0000256" key="4">
    <source>
        <dbReference type="ARBA" id="ARBA00022840"/>
    </source>
</evidence>
<protein>
    <recommendedName>
        <fullName evidence="1 7">Valine--tRNA ligase</fullName>
        <ecNumber evidence="1 7">6.1.1.9</ecNumber>
    </recommendedName>
</protein>
<dbReference type="GO" id="GO:0006438">
    <property type="term" value="P:valyl-tRNA aminoacylation"/>
    <property type="evidence" value="ECO:0007669"/>
    <property type="project" value="UniProtKB-UniRule"/>
</dbReference>
<dbReference type="SUPFAM" id="SSF52374">
    <property type="entry name" value="Nucleotidylyl transferase"/>
    <property type="match status" value="1"/>
</dbReference>
<feature type="compositionally biased region" description="Polar residues" evidence="9">
    <location>
        <begin position="46"/>
        <end position="59"/>
    </location>
</feature>
<dbReference type="Gene3D" id="3.90.740.10">
    <property type="entry name" value="Valyl/Leucyl/Isoleucyl-tRNA synthetase, editing domain"/>
    <property type="match status" value="1"/>
</dbReference>
<evidence type="ECO:0000313" key="12">
    <source>
        <dbReference type="Proteomes" id="UP000176444"/>
    </source>
</evidence>
<dbReference type="InterPro" id="IPR002300">
    <property type="entry name" value="aa-tRNA-synth_Ia"/>
</dbReference>
<dbReference type="Proteomes" id="UP000176444">
    <property type="component" value="Unassembled WGS sequence"/>
</dbReference>
<reference evidence="11 12" key="1">
    <citation type="journal article" date="2016" name="Nat. Commun.">
        <title>Thousands of microbial genomes shed light on interconnected biogeochemical processes in an aquifer system.</title>
        <authorList>
            <person name="Anantharaman K."/>
            <person name="Brown C.T."/>
            <person name="Hug L.A."/>
            <person name="Sharon I."/>
            <person name="Castelle C.J."/>
            <person name="Probst A.J."/>
            <person name="Thomas B.C."/>
            <person name="Singh A."/>
            <person name="Wilkins M.J."/>
            <person name="Karaoz U."/>
            <person name="Brodie E.L."/>
            <person name="Williams K.H."/>
            <person name="Hubbard S.S."/>
            <person name="Banfield J.F."/>
        </authorList>
    </citation>
    <scope>NUCLEOTIDE SEQUENCE [LARGE SCALE GENOMIC DNA]</scope>
</reference>
<dbReference type="GO" id="GO:0005524">
    <property type="term" value="F:ATP binding"/>
    <property type="evidence" value="ECO:0007669"/>
    <property type="project" value="UniProtKB-KW"/>
</dbReference>
<feature type="region of interest" description="Disordered" evidence="9">
    <location>
        <begin position="37"/>
        <end position="59"/>
    </location>
</feature>
<dbReference type="GO" id="GO:0002161">
    <property type="term" value="F:aminoacyl-tRNA deacylase activity"/>
    <property type="evidence" value="ECO:0007669"/>
    <property type="project" value="InterPro"/>
</dbReference>
<feature type="non-terminal residue" evidence="11">
    <location>
        <position position="631"/>
    </location>
</feature>
<feature type="domain" description="Aminoacyl-tRNA synthetase class Ia" evidence="10">
    <location>
        <begin position="58"/>
        <end position="618"/>
    </location>
</feature>
<dbReference type="GO" id="GO:0004832">
    <property type="term" value="F:valine-tRNA ligase activity"/>
    <property type="evidence" value="ECO:0007669"/>
    <property type="project" value="UniProtKB-UniRule"/>
</dbReference>
<dbReference type="InterPro" id="IPR002303">
    <property type="entry name" value="Valyl-tRNA_ligase"/>
</dbReference>
<dbReference type="PROSITE" id="PS00178">
    <property type="entry name" value="AA_TRNA_LIGASE_I"/>
    <property type="match status" value="1"/>
</dbReference>
<evidence type="ECO:0000256" key="6">
    <source>
        <dbReference type="ARBA" id="ARBA00023146"/>
    </source>
</evidence>
<comment type="similarity">
    <text evidence="8">Belongs to the class-I aminoacyl-tRNA synthetase family.</text>
</comment>
<dbReference type="PRINTS" id="PR00986">
    <property type="entry name" value="TRNASYNTHVAL"/>
</dbReference>
<sequence>MNKTYDHKTIEKEIYEMWEKIRAFSPEGAKTLRETFGEKNHESKGSAPSGNDSNFSGTPFTVLMPPPNANAPLHCGHVTYAIQDLMIRFKRMQGYDALYLPGVDHAGFETQYVYENKLKKEGKSRFDFDRDTFYNDVLAFVEENSDTAINQLKLLGMSADWDRNTFMLDPKVIDTVYDTFIKMYNEGLVYREGYMVNYSTFYGTTFSDLETDYKDSVSPLYYVKYPIRVAPSKKGQPLYLTVATVRPETIYADVAIAVNPKDKRYKDFVGKNVINPLTNEKIPVIEDEYVDIEFGTGCLKITPGHDFNDYKIGKKHKLKVISLINLDGRMNENANEVSGLFPSAARKKVVEILKEKGAIEKINEKYENRLHVDYKEGNVIEPMILPNWFINMDKLLDPVISAIEKNEVKFNLPEWKRDTLRWINEKKPWPISRQTVFGIRIPAWYSVSENPDLQVTFINKNVEYRSGKISEILNSGTSLDEIKSGLQKVIASEDAKYLIQKESPGNDYIQETDTFDTWFSSGQWPLTTTGFPDSADFKKYYPTDFLDSMWDIMFFWIVRMIMFSLYLTGEVPFKLVYFHGAVVDKFGAKMSKSKGNVVNPTDMIEKYGADALRMGIIVGGNTEAKFSPFDE</sequence>
<dbReference type="InterPro" id="IPR001412">
    <property type="entry name" value="aa-tRNA-synth_I_CS"/>
</dbReference>
<dbReference type="NCBIfam" id="TIGR00422">
    <property type="entry name" value="valS"/>
    <property type="match status" value="1"/>
</dbReference>
<evidence type="ECO:0000256" key="1">
    <source>
        <dbReference type="ARBA" id="ARBA00013169"/>
    </source>
</evidence>
<evidence type="ECO:0000256" key="3">
    <source>
        <dbReference type="ARBA" id="ARBA00022741"/>
    </source>
</evidence>
<evidence type="ECO:0000313" key="11">
    <source>
        <dbReference type="EMBL" id="OGC48054.1"/>
    </source>
</evidence>
<keyword evidence="2 8" id="KW-0436">Ligase</keyword>
<name>A0A1F4USW5_UNCKA</name>
<dbReference type="InterPro" id="IPR014729">
    <property type="entry name" value="Rossmann-like_a/b/a_fold"/>
</dbReference>
<dbReference type="PANTHER" id="PTHR11946">
    <property type="entry name" value="VALYL-TRNA SYNTHETASES"/>
    <property type="match status" value="1"/>
</dbReference>